<accession>A0A0D2IP80</accession>
<dbReference type="EMBL" id="KN847476">
    <property type="protein sequence ID" value="KIX07669.1"/>
    <property type="molecule type" value="Genomic_DNA"/>
</dbReference>
<dbReference type="Gene3D" id="3.90.1300.10">
    <property type="entry name" value="Amidase signature (AS) domain"/>
    <property type="match status" value="1"/>
</dbReference>
<dbReference type="GeneID" id="25290394"/>
<dbReference type="HOGENOM" id="CLU_009600_14_3_1"/>
<dbReference type="Proteomes" id="UP000053617">
    <property type="component" value="Unassembled WGS sequence"/>
</dbReference>
<dbReference type="RefSeq" id="XP_013274805.1">
    <property type="nucleotide sequence ID" value="XM_013419351.1"/>
</dbReference>
<dbReference type="InterPro" id="IPR023631">
    <property type="entry name" value="Amidase_dom"/>
</dbReference>
<dbReference type="PANTHER" id="PTHR42678:SF34">
    <property type="entry name" value="OS04G0183300 PROTEIN"/>
    <property type="match status" value="1"/>
</dbReference>
<protein>
    <submittedName>
        <fullName evidence="2">Rhinocladiella mackenziei CBS 650.93 unplaced genomic scaffold supercont1.2, whole genome shotgun sequence</fullName>
    </submittedName>
</protein>
<feature type="domain" description="Amidase" evidence="1">
    <location>
        <begin position="28"/>
        <end position="435"/>
    </location>
</feature>
<dbReference type="OrthoDB" id="566138at2759"/>
<dbReference type="InterPro" id="IPR036928">
    <property type="entry name" value="AS_sf"/>
</dbReference>
<gene>
    <name evidence="2" type="ORF">Z518_02323</name>
</gene>
<evidence type="ECO:0000313" key="2">
    <source>
        <dbReference type="EMBL" id="KIX07669.1"/>
    </source>
</evidence>
<dbReference type="Pfam" id="PF01425">
    <property type="entry name" value="Amidase"/>
    <property type="match status" value="1"/>
</dbReference>
<organism evidence="2 3">
    <name type="scientific">Rhinocladiella mackenziei CBS 650.93</name>
    <dbReference type="NCBI Taxonomy" id="1442369"/>
    <lineage>
        <taxon>Eukaryota</taxon>
        <taxon>Fungi</taxon>
        <taxon>Dikarya</taxon>
        <taxon>Ascomycota</taxon>
        <taxon>Pezizomycotina</taxon>
        <taxon>Eurotiomycetes</taxon>
        <taxon>Chaetothyriomycetidae</taxon>
        <taxon>Chaetothyriales</taxon>
        <taxon>Herpotrichiellaceae</taxon>
        <taxon>Rhinocladiella</taxon>
    </lineage>
</organism>
<dbReference type="SUPFAM" id="SSF75304">
    <property type="entry name" value="Amidase signature (AS) enzymes"/>
    <property type="match status" value="1"/>
</dbReference>
<sequence>MAAKIDLLTLSAADLQGLFSRGVVTSVEIISRYLDQIEKHNHAGLKLNAVISTPPRDDVLARAQKLDEERARGLIRSPLHGIPILLKDVYCTPDLGMPTTCGSFALAKAKAKSNAKIVDALLATGMIVIGKANLSELGSQKGAALMAGWSAVGGQTQTPYVKGGVVPDSPWLGQTTPAGSSSGSAAGVAAGFAPLSLGTESDGSLIMPAARAGLYTLKITPGTVDNTGVQPAFPQLDCLGGFSRNAIDQAHLVAILQGHHPEKYLPLNTSWSGLKIGFSDPTKWRSYPTAMETVETFWQQTDNAMYAAAEKIRSMGGRVVQSVPVPSWDDIVQAMPDFEQMEDMNPYAFRNCFNHFLAGFEGAPQSIAELVEFNNDHASEEFTARNDNQWFLETARDDSTTKEVFDRNFKALRDFASGTMKSLLKEYDIDVVLGPCDSRTGSVGTASGFPVASLPLGFADFNGRGFSLHMLAPENEEAKMLHVMAAWQATFPEGVRPPPILIEK</sequence>
<dbReference type="VEuPathDB" id="FungiDB:Z518_02323"/>
<evidence type="ECO:0000313" key="3">
    <source>
        <dbReference type="Proteomes" id="UP000053617"/>
    </source>
</evidence>
<name>A0A0D2IP80_9EURO</name>
<keyword evidence="3" id="KW-1185">Reference proteome</keyword>
<dbReference type="AlphaFoldDB" id="A0A0D2IP80"/>
<proteinExistence type="predicted"/>
<reference evidence="2 3" key="1">
    <citation type="submission" date="2015-01" db="EMBL/GenBank/DDBJ databases">
        <title>The Genome Sequence of Rhinocladiella mackenzie CBS 650.93.</title>
        <authorList>
            <consortium name="The Broad Institute Genomics Platform"/>
            <person name="Cuomo C."/>
            <person name="de Hoog S."/>
            <person name="Gorbushina A."/>
            <person name="Stielow B."/>
            <person name="Teixiera M."/>
            <person name="Abouelleil A."/>
            <person name="Chapman S.B."/>
            <person name="Priest M."/>
            <person name="Young S.K."/>
            <person name="Wortman J."/>
            <person name="Nusbaum C."/>
            <person name="Birren B."/>
        </authorList>
    </citation>
    <scope>NUCLEOTIDE SEQUENCE [LARGE SCALE GENOMIC DNA]</scope>
    <source>
        <strain evidence="2 3">CBS 650.93</strain>
    </source>
</reference>
<dbReference type="STRING" id="1442369.A0A0D2IP80"/>
<evidence type="ECO:0000259" key="1">
    <source>
        <dbReference type="Pfam" id="PF01425"/>
    </source>
</evidence>
<dbReference type="PANTHER" id="PTHR42678">
    <property type="entry name" value="AMIDASE"/>
    <property type="match status" value="1"/>
</dbReference>